<dbReference type="EMBL" id="QTSX02002222">
    <property type="protein sequence ID" value="KAJ9077080.1"/>
    <property type="molecule type" value="Genomic_DNA"/>
</dbReference>
<dbReference type="Proteomes" id="UP001165960">
    <property type="component" value="Unassembled WGS sequence"/>
</dbReference>
<reference evidence="1" key="1">
    <citation type="submission" date="2022-04" db="EMBL/GenBank/DDBJ databases">
        <title>Genome of the entomopathogenic fungus Entomophthora muscae.</title>
        <authorList>
            <person name="Elya C."/>
            <person name="Lovett B.R."/>
            <person name="Lee E."/>
            <person name="Macias A.M."/>
            <person name="Hajek A.E."/>
            <person name="De Bivort B.L."/>
            <person name="Kasson M.T."/>
            <person name="De Fine Licht H.H."/>
            <person name="Stajich J.E."/>
        </authorList>
    </citation>
    <scope>NUCLEOTIDE SEQUENCE</scope>
    <source>
        <strain evidence="1">Berkeley</strain>
    </source>
</reference>
<accession>A0ACC2TQR0</accession>
<keyword evidence="2" id="KW-1185">Reference proteome</keyword>
<evidence type="ECO:0000313" key="2">
    <source>
        <dbReference type="Proteomes" id="UP001165960"/>
    </source>
</evidence>
<name>A0ACC2TQR0_9FUNG</name>
<proteinExistence type="predicted"/>
<gene>
    <name evidence="1" type="ORF">DSO57_1020061</name>
</gene>
<protein>
    <submittedName>
        <fullName evidence="1">Uncharacterized protein</fullName>
    </submittedName>
</protein>
<comment type="caution">
    <text evidence="1">The sequence shown here is derived from an EMBL/GenBank/DDBJ whole genome shotgun (WGS) entry which is preliminary data.</text>
</comment>
<sequence length="140" mass="15962">MIEDIKEVLKKCKVCENYVCSKATVMNDISILVLKTRESNPVPLKTTQVTQDEWEPTKLVNHRLEFLNCSVTRQPVKGDSPNLHQIATNLVPLKTQDGWGRAKPVNHKLKLLNYYTTCQPVKRDSLFVHQIAANLVPLKI</sequence>
<evidence type="ECO:0000313" key="1">
    <source>
        <dbReference type="EMBL" id="KAJ9077080.1"/>
    </source>
</evidence>
<organism evidence="1 2">
    <name type="scientific">Entomophthora muscae</name>
    <dbReference type="NCBI Taxonomy" id="34485"/>
    <lineage>
        <taxon>Eukaryota</taxon>
        <taxon>Fungi</taxon>
        <taxon>Fungi incertae sedis</taxon>
        <taxon>Zoopagomycota</taxon>
        <taxon>Entomophthoromycotina</taxon>
        <taxon>Entomophthoromycetes</taxon>
        <taxon>Entomophthorales</taxon>
        <taxon>Entomophthoraceae</taxon>
        <taxon>Entomophthora</taxon>
    </lineage>
</organism>